<protein>
    <submittedName>
        <fullName evidence="1">Uncharacterized protein</fullName>
    </submittedName>
</protein>
<name>A0A2V5H8I4_ASPV1</name>
<proteinExistence type="predicted"/>
<dbReference type="AlphaFoldDB" id="A0A2V5H8I4"/>
<evidence type="ECO:0000313" key="1">
    <source>
        <dbReference type="EMBL" id="PYI18004.1"/>
    </source>
</evidence>
<gene>
    <name evidence="1" type="ORF">BO99DRAFT_177768</name>
</gene>
<accession>A0A2V5H8I4</accession>
<dbReference type="Proteomes" id="UP000249829">
    <property type="component" value="Unassembled WGS sequence"/>
</dbReference>
<evidence type="ECO:0000313" key="2">
    <source>
        <dbReference type="Proteomes" id="UP000249829"/>
    </source>
</evidence>
<sequence length="165" mass="18962">MFRWPRFTDGCFNQCFSACSSPSLRPFSGFPVLTIGMIHLSRPKCISKRLEWLTCCSDIDTCHARIGLKLALGLPRSINRLSPTECTTESIQKTSLDHCDAQVQTVDVVQILIPRTRLGNRHRKTRYEALLSPVVTIYILRRRPRLNFKYCLEYIEHCFRASTGP</sequence>
<dbReference type="EMBL" id="KZ825149">
    <property type="protein sequence ID" value="PYI18004.1"/>
    <property type="molecule type" value="Genomic_DNA"/>
</dbReference>
<keyword evidence="2" id="KW-1185">Reference proteome</keyword>
<organism evidence="1 2">
    <name type="scientific">Aspergillus violaceofuscus (strain CBS 115571)</name>
    <dbReference type="NCBI Taxonomy" id="1450538"/>
    <lineage>
        <taxon>Eukaryota</taxon>
        <taxon>Fungi</taxon>
        <taxon>Dikarya</taxon>
        <taxon>Ascomycota</taxon>
        <taxon>Pezizomycotina</taxon>
        <taxon>Eurotiomycetes</taxon>
        <taxon>Eurotiomycetidae</taxon>
        <taxon>Eurotiales</taxon>
        <taxon>Aspergillaceae</taxon>
        <taxon>Aspergillus</taxon>
    </lineage>
</organism>
<reference evidence="1 2" key="1">
    <citation type="submission" date="2018-02" db="EMBL/GenBank/DDBJ databases">
        <title>The genomes of Aspergillus section Nigri reveals drivers in fungal speciation.</title>
        <authorList>
            <consortium name="DOE Joint Genome Institute"/>
            <person name="Vesth T.C."/>
            <person name="Nybo J."/>
            <person name="Theobald S."/>
            <person name="Brandl J."/>
            <person name="Frisvad J.C."/>
            <person name="Nielsen K.F."/>
            <person name="Lyhne E.K."/>
            <person name="Kogle M.E."/>
            <person name="Kuo A."/>
            <person name="Riley R."/>
            <person name="Clum A."/>
            <person name="Nolan M."/>
            <person name="Lipzen A."/>
            <person name="Salamov A."/>
            <person name="Henrissat B."/>
            <person name="Wiebenga A."/>
            <person name="De vries R.P."/>
            <person name="Grigoriev I.V."/>
            <person name="Mortensen U.H."/>
            <person name="Andersen M.R."/>
            <person name="Baker S.E."/>
        </authorList>
    </citation>
    <scope>NUCLEOTIDE SEQUENCE [LARGE SCALE GENOMIC DNA]</scope>
    <source>
        <strain evidence="1 2">CBS 115571</strain>
    </source>
</reference>